<evidence type="ECO:0000256" key="3">
    <source>
        <dbReference type="ARBA" id="ARBA00022692"/>
    </source>
</evidence>
<feature type="transmembrane region" description="Helical" evidence="9">
    <location>
        <begin position="214"/>
        <end position="242"/>
    </location>
</feature>
<dbReference type="PRINTS" id="PR01806">
    <property type="entry name" value="VIRFACTRMVIN"/>
</dbReference>
<dbReference type="GO" id="GO:0034204">
    <property type="term" value="P:lipid translocation"/>
    <property type="evidence" value="ECO:0007669"/>
    <property type="project" value="TreeGrafter"/>
</dbReference>
<accession>K6VA07</accession>
<feature type="transmembrane region" description="Helical" evidence="9">
    <location>
        <begin position="511"/>
        <end position="529"/>
    </location>
</feature>
<dbReference type="EMBL" id="BAGZ01000018">
    <property type="protein sequence ID" value="GAB79053.1"/>
    <property type="molecule type" value="Genomic_DNA"/>
</dbReference>
<dbReference type="Proteomes" id="UP000008495">
    <property type="component" value="Unassembled WGS sequence"/>
</dbReference>
<evidence type="ECO:0000256" key="9">
    <source>
        <dbReference type="SAM" id="Phobius"/>
    </source>
</evidence>
<dbReference type="GO" id="GO:0005886">
    <property type="term" value="C:plasma membrane"/>
    <property type="evidence" value="ECO:0007669"/>
    <property type="project" value="UniProtKB-SubCell"/>
</dbReference>
<evidence type="ECO:0000256" key="4">
    <source>
        <dbReference type="ARBA" id="ARBA00022960"/>
    </source>
</evidence>
<keyword evidence="3 9" id="KW-0812">Transmembrane</keyword>
<dbReference type="InterPro" id="IPR004268">
    <property type="entry name" value="MurJ"/>
</dbReference>
<organism evidence="10 11">
    <name type="scientific">Austwickia chelonae NBRC 105200</name>
    <dbReference type="NCBI Taxonomy" id="1184607"/>
    <lineage>
        <taxon>Bacteria</taxon>
        <taxon>Bacillati</taxon>
        <taxon>Actinomycetota</taxon>
        <taxon>Actinomycetes</taxon>
        <taxon>Micrococcales</taxon>
        <taxon>Dermatophilaceae</taxon>
        <taxon>Austwickia</taxon>
    </lineage>
</organism>
<feature type="transmembrane region" description="Helical" evidence="9">
    <location>
        <begin position="148"/>
        <end position="167"/>
    </location>
</feature>
<dbReference type="GO" id="GO:0008360">
    <property type="term" value="P:regulation of cell shape"/>
    <property type="evidence" value="ECO:0007669"/>
    <property type="project" value="UniProtKB-KW"/>
</dbReference>
<gene>
    <name evidence="10" type="ORF">AUCHE_18_00540</name>
</gene>
<protein>
    <recommendedName>
        <fullName evidence="12">Integral membrane protein MviN</fullName>
    </recommendedName>
</protein>
<feature type="transmembrane region" description="Helical" evidence="9">
    <location>
        <begin position="301"/>
        <end position="323"/>
    </location>
</feature>
<keyword evidence="2" id="KW-1003">Cell membrane</keyword>
<dbReference type="NCBIfam" id="TIGR01695">
    <property type="entry name" value="murJ_mviN"/>
    <property type="match status" value="1"/>
</dbReference>
<keyword evidence="6 9" id="KW-1133">Transmembrane helix</keyword>
<dbReference type="GO" id="GO:0009252">
    <property type="term" value="P:peptidoglycan biosynthetic process"/>
    <property type="evidence" value="ECO:0007669"/>
    <property type="project" value="UniProtKB-KW"/>
</dbReference>
<feature type="transmembrane region" description="Helical" evidence="9">
    <location>
        <begin position="344"/>
        <end position="372"/>
    </location>
</feature>
<evidence type="ECO:0000256" key="8">
    <source>
        <dbReference type="SAM" id="MobiDB-lite"/>
    </source>
</evidence>
<feature type="transmembrane region" description="Helical" evidence="9">
    <location>
        <begin position="384"/>
        <end position="408"/>
    </location>
</feature>
<evidence type="ECO:0008006" key="12">
    <source>
        <dbReference type="Google" id="ProtNLM"/>
    </source>
</evidence>
<dbReference type="GO" id="GO:0015648">
    <property type="term" value="F:lipid-linked peptidoglycan transporter activity"/>
    <property type="evidence" value="ECO:0007669"/>
    <property type="project" value="TreeGrafter"/>
</dbReference>
<feature type="transmembrane region" description="Helical" evidence="9">
    <location>
        <begin position="484"/>
        <end position="505"/>
    </location>
</feature>
<keyword evidence="5" id="KW-0573">Peptidoglycan synthesis</keyword>
<evidence type="ECO:0000256" key="2">
    <source>
        <dbReference type="ARBA" id="ARBA00022475"/>
    </source>
</evidence>
<evidence type="ECO:0000256" key="7">
    <source>
        <dbReference type="ARBA" id="ARBA00023136"/>
    </source>
</evidence>
<dbReference type="OrthoDB" id="9786339at2"/>
<evidence type="ECO:0000256" key="6">
    <source>
        <dbReference type="ARBA" id="ARBA00022989"/>
    </source>
</evidence>
<comment type="caution">
    <text evidence="10">The sequence shown here is derived from an EMBL/GenBank/DDBJ whole genome shotgun (WGS) entry which is preliminary data.</text>
</comment>
<reference evidence="10 11" key="1">
    <citation type="submission" date="2012-08" db="EMBL/GenBank/DDBJ databases">
        <title>Whole genome shotgun sequence of Austwickia chelonae NBRC 105200.</title>
        <authorList>
            <person name="Yoshida I."/>
            <person name="Hosoyama A."/>
            <person name="Tsuchikane K."/>
            <person name="Katsumata H."/>
            <person name="Ando Y."/>
            <person name="Ohji S."/>
            <person name="Hamada M."/>
            <person name="Tamura T."/>
            <person name="Yamazoe A."/>
            <person name="Yamazaki S."/>
            <person name="Fujita N."/>
        </authorList>
    </citation>
    <scope>NUCLEOTIDE SEQUENCE [LARGE SCALE GENOMIC DNA]</scope>
    <source>
        <strain evidence="10 11">NBRC 105200</strain>
    </source>
</reference>
<keyword evidence="4" id="KW-0133">Cell shape</keyword>
<dbReference type="AlphaFoldDB" id="K6VA07"/>
<feature type="region of interest" description="Disordered" evidence="8">
    <location>
        <begin position="1"/>
        <end position="26"/>
    </location>
</feature>
<dbReference type="Pfam" id="PF03023">
    <property type="entry name" value="MurJ"/>
    <property type="match status" value="1"/>
</dbReference>
<dbReference type="PANTHER" id="PTHR47019">
    <property type="entry name" value="LIPID II FLIPPASE MURJ"/>
    <property type="match status" value="1"/>
</dbReference>
<evidence type="ECO:0000256" key="1">
    <source>
        <dbReference type="ARBA" id="ARBA00004651"/>
    </source>
</evidence>
<dbReference type="PANTHER" id="PTHR47019:SF1">
    <property type="entry name" value="LIPID II FLIPPASE MURJ"/>
    <property type="match status" value="1"/>
</dbReference>
<dbReference type="InterPro" id="IPR051050">
    <property type="entry name" value="Lipid_II_flippase_MurJ/MviN"/>
</dbReference>
<keyword evidence="11" id="KW-1185">Reference proteome</keyword>
<evidence type="ECO:0000256" key="5">
    <source>
        <dbReference type="ARBA" id="ARBA00022984"/>
    </source>
</evidence>
<name>K6VA07_9MICO</name>
<feature type="transmembrane region" description="Helical" evidence="9">
    <location>
        <begin position="75"/>
        <end position="93"/>
    </location>
</feature>
<evidence type="ECO:0000313" key="11">
    <source>
        <dbReference type="Proteomes" id="UP000008495"/>
    </source>
</evidence>
<dbReference type="eggNOG" id="COG0728">
    <property type="taxonomic scope" value="Bacteria"/>
</dbReference>
<proteinExistence type="predicted"/>
<feature type="transmembrane region" description="Helical" evidence="9">
    <location>
        <begin position="415"/>
        <end position="435"/>
    </location>
</feature>
<dbReference type="STRING" id="100225.SAMN05421595_2913"/>
<feature type="transmembrane region" description="Helical" evidence="9">
    <location>
        <begin position="179"/>
        <end position="202"/>
    </location>
</feature>
<feature type="transmembrane region" description="Helical" evidence="9">
    <location>
        <begin position="441"/>
        <end position="463"/>
    </location>
</feature>
<feature type="transmembrane region" description="Helical" evidence="9">
    <location>
        <begin position="263"/>
        <end position="281"/>
    </location>
</feature>
<feature type="transmembrane region" description="Helical" evidence="9">
    <location>
        <begin position="105"/>
        <end position="128"/>
    </location>
</feature>
<keyword evidence="7 9" id="KW-0472">Membrane</keyword>
<dbReference type="CDD" id="cd13123">
    <property type="entry name" value="MATE_MurJ_like"/>
    <property type="match status" value="1"/>
</dbReference>
<sequence>MSTGTSAEGPARTRDDGAPSTKGDGVARGSVLMASGSLVSRGLGVVRTSLIAGLFGTHTASGDAWQVANTLPTTVYMLLAAGVINAVFVPQLAKAAEQPDGGKDFVDRLITLSLLCLGGVTLLAIPLAPWLVTAFASHWPESTFNLSVQFAYVVLPAIFFYGLYAVLGQILSAKNHFGAYGWAPAACNIVWLVGLGTFMLMYPGQGAKVEDWTGPMILIVGGSLTAGVALQALVLLIPLWRIGWRYRPRFGFRGVGLRSASHVAGWTFAGIAVTQAAMAVTSNVLTSSNGKGVSRLGYDSVFFLFMTPHGLISVSLATALFTAMSTAAAHGDLIGVRAQLRRGLRLIGVATIPTTIAGLCVATAGTAIVFPANDLADTRAMADVFLLLILALLPYGVMFLVQRVFYAFEDAKTPFYLSALAAAIFAGVSWASTWILEPQHLALGVAAAATLSDIIAAIIGMRWAADRLGGMQLLDVWETWTRSLFASLGAGLLTLFVVGVCQVFVPGRLGALVILIGGGAFYGVTYLGAGRWLRIRELDDLLGPVLKRLPGGVGRSGRHRP</sequence>
<comment type="subcellular location">
    <subcellularLocation>
        <location evidence="1">Cell membrane</location>
        <topology evidence="1">Multi-pass membrane protein</topology>
    </subcellularLocation>
</comment>
<evidence type="ECO:0000313" key="10">
    <source>
        <dbReference type="EMBL" id="GAB79053.1"/>
    </source>
</evidence>